<keyword evidence="2 6" id="KW-0808">Transferase</keyword>
<evidence type="ECO:0000313" key="6">
    <source>
        <dbReference type="EMBL" id="SNV18790.1"/>
    </source>
</evidence>
<evidence type="ECO:0000256" key="2">
    <source>
        <dbReference type="ARBA" id="ARBA00022679"/>
    </source>
</evidence>
<dbReference type="CDD" id="cd00897">
    <property type="entry name" value="UGPase_euk"/>
    <property type="match status" value="1"/>
</dbReference>
<evidence type="ECO:0000256" key="5">
    <source>
        <dbReference type="PIRSR" id="PIRSR000806-2"/>
    </source>
</evidence>
<gene>
    <name evidence="6" type="ORF">SAMEA4475696_00541</name>
</gene>
<feature type="binding site" evidence="5">
    <location>
        <position position="159"/>
    </location>
    <ligand>
        <name>UTP</name>
        <dbReference type="ChEBI" id="CHEBI:46398"/>
    </ligand>
</feature>
<name>A0A239V9G8_9MICO</name>
<keyword evidence="3 6" id="KW-0548">Nucleotidyltransferase</keyword>
<dbReference type="InterPro" id="IPR029044">
    <property type="entry name" value="Nucleotide-diphossugar_trans"/>
</dbReference>
<dbReference type="STRING" id="1121387.GCA_000429885_01642"/>
<proteinExistence type="inferred from homology"/>
<comment type="similarity">
    <text evidence="1">Belongs to the UDPGP type 1 family.</text>
</comment>
<dbReference type="Gene3D" id="2.160.10.10">
    <property type="entry name" value="Hexapeptide repeat proteins"/>
    <property type="match status" value="1"/>
</dbReference>
<feature type="binding site" evidence="4">
    <location>
        <position position="188"/>
    </location>
    <ligand>
        <name>substrate</name>
    </ligand>
</feature>
<dbReference type="PANTHER" id="PTHR43511">
    <property type="match status" value="1"/>
</dbReference>
<dbReference type="GO" id="GO:0003983">
    <property type="term" value="F:UTP:glucose-1-phosphate uridylyltransferase activity"/>
    <property type="evidence" value="ECO:0007669"/>
    <property type="project" value="InterPro"/>
</dbReference>
<dbReference type="PIRSF" id="PIRSF000806">
    <property type="entry name" value="UDPGP"/>
    <property type="match status" value="1"/>
</dbReference>
<dbReference type="KEGG" id="dco:SAMEA4475696_0541"/>
<dbReference type="RefSeq" id="WP_231935427.1">
    <property type="nucleotide sequence ID" value="NZ_LT906453.1"/>
</dbReference>
<feature type="binding site" evidence="5">
    <location>
        <position position="94"/>
    </location>
    <ligand>
        <name>UTP</name>
        <dbReference type="ChEBI" id="CHEBI:46398"/>
    </ligand>
</feature>
<feature type="binding site" evidence="5">
    <location>
        <position position="187"/>
    </location>
    <ligand>
        <name>UTP</name>
        <dbReference type="ChEBI" id="CHEBI:46398"/>
    </ligand>
</feature>
<protein>
    <submittedName>
        <fullName evidence="6">UTP--glucose-1-phosphate uridylyltransferase</fullName>
    </submittedName>
</protein>
<dbReference type="InterPro" id="IPR016267">
    <property type="entry name" value="UDPGP_trans"/>
</dbReference>
<feature type="binding site" evidence="5">
    <location>
        <position position="365"/>
    </location>
    <ligand>
        <name>UTP</name>
        <dbReference type="ChEBI" id="CHEBI:46398"/>
    </ligand>
</feature>
<organism evidence="6 7">
    <name type="scientific">Dermatophilus congolensis</name>
    <dbReference type="NCBI Taxonomy" id="1863"/>
    <lineage>
        <taxon>Bacteria</taxon>
        <taxon>Bacillati</taxon>
        <taxon>Actinomycetota</taxon>
        <taxon>Actinomycetes</taxon>
        <taxon>Micrococcales</taxon>
        <taxon>Dermatophilaceae</taxon>
        <taxon>Dermatophilus</taxon>
    </lineage>
</organism>
<dbReference type="SUPFAM" id="SSF53448">
    <property type="entry name" value="Nucleotide-diphospho-sugar transferases"/>
    <property type="match status" value="1"/>
</dbReference>
<reference evidence="6 7" key="1">
    <citation type="submission" date="2017-06" db="EMBL/GenBank/DDBJ databases">
        <authorList>
            <consortium name="Pathogen Informatics"/>
        </authorList>
    </citation>
    <scope>NUCLEOTIDE SEQUENCE [LARGE SCALE GENOMIC DNA]</scope>
    <source>
        <strain evidence="6 7">NCTC13039</strain>
    </source>
</reference>
<evidence type="ECO:0000256" key="3">
    <source>
        <dbReference type="ARBA" id="ARBA00022695"/>
    </source>
</evidence>
<evidence type="ECO:0000313" key="7">
    <source>
        <dbReference type="Proteomes" id="UP000242637"/>
    </source>
</evidence>
<dbReference type="Gene3D" id="3.90.550.10">
    <property type="entry name" value="Spore Coat Polysaccharide Biosynthesis Protein SpsA, Chain A"/>
    <property type="match status" value="1"/>
</dbReference>
<dbReference type="InterPro" id="IPR002618">
    <property type="entry name" value="UDPGP_fam"/>
</dbReference>
<dbReference type="AlphaFoldDB" id="A0A239V9G8"/>
<feature type="binding site" evidence="5">
    <location>
        <position position="218"/>
    </location>
    <ligand>
        <name>UTP</name>
        <dbReference type="ChEBI" id="CHEBI:46398"/>
    </ligand>
</feature>
<dbReference type="Pfam" id="PF01704">
    <property type="entry name" value="UDPGP"/>
    <property type="match status" value="1"/>
</dbReference>
<keyword evidence="7" id="KW-1185">Reference proteome</keyword>
<dbReference type="EMBL" id="LT906453">
    <property type="protein sequence ID" value="SNV18790.1"/>
    <property type="molecule type" value="Genomic_DNA"/>
</dbReference>
<evidence type="ECO:0000256" key="1">
    <source>
        <dbReference type="ARBA" id="ARBA00010401"/>
    </source>
</evidence>
<dbReference type="GO" id="GO:0006011">
    <property type="term" value="P:UDP-alpha-D-glucose metabolic process"/>
    <property type="evidence" value="ECO:0007669"/>
    <property type="project" value="InterPro"/>
</dbReference>
<sequence>MTAITPPGLQHARQKMQDAGASPAAIATFESYYHQLASGSTGLIPEESITPIRELPTLAERSSDPEADAAALKKTVIIKLNGGLGTSMGLDKAKTLLPVREGMNFLDIIVDQITKARATYAAPLPLLFMNSFNTQTDTLQALKKYPHLAVEDLPIDFLQSQEPKLHANTLEPVSWPTDPALEWCPPGHGDLYPSLLDTGILEQLIEAGYEYANVSNADNLGAAPNAQLAGWFASTGSAFAMEVCKRTPMDRKGGHLAQRLSDNRLVLREVAQTLPEDLDDFQDITKHAYFNTNTLWLHLPALLRTLQHKNGAIGLPMITNRKTVDPKDATTTPVIQIESAMGAAIEIFDDATAIEVPRSRFLPVKTTNELLLIRSDVYHRDAHGHLVMTANTAPTITLDPNHYKKIADFEARFPAGPPSLRQAESLTIEGDWTFENDIVITGTTTLTATEHDGARTVPAGTHLP</sequence>
<evidence type="ECO:0000256" key="4">
    <source>
        <dbReference type="PIRSR" id="PIRSR000806-1"/>
    </source>
</evidence>
<accession>A0A239V9G8</accession>
<dbReference type="Proteomes" id="UP000242637">
    <property type="component" value="Chromosome 1"/>
</dbReference>
<dbReference type="GeneID" id="63458819"/>